<sequence>MLHVLQCSHLRRIGSEDRGVSGLDGKRMRPVPGLVDARASLGACGLNPDPRSGLPRIFLAVRSRLFRFVRDRRAPVRPPFNGQLRTGTDKGNPTV</sequence>
<feature type="non-terminal residue" evidence="1">
    <location>
        <position position="95"/>
    </location>
</feature>
<gene>
    <name evidence="1" type="ORF">IPOD504_LOCUS17725</name>
</gene>
<name>A0ABN8J9Q4_9NEOP</name>
<dbReference type="Proteomes" id="UP000837857">
    <property type="component" value="Unassembled WGS sequence"/>
</dbReference>
<reference evidence="1" key="1">
    <citation type="submission" date="2022-03" db="EMBL/GenBank/DDBJ databases">
        <authorList>
            <person name="Martin H S."/>
        </authorList>
    </citation>
    <scope>NUCLEOTIDE SEQUENCE [LARGE SCALE GENOMIC DNA]</scope>
</reference>
<dbReference type="EMBL" id="CAKOGK010000090">
    <property type="protein sequence ID" value="CAH2079650.1"/>
    <property type="molecule type" value="Genomic_DNA"/>
</dbReference>
<accession>A0ABN8J9Q4</accession>
<proteinExistence type="predicted"/>
<evidence type="ECO:0000313" key="2">
    <source>
        <dbReference type="Proteomes" id="UP000837857"/>
    </source>
</evidence>
<organism evidence="1 2">
    <name type="scientific">Iphiclides podalirius</name>
    <name type="common">scarce swallowtail</name>
    <dbReference type="NCBI Taxonomy" id="110791"/>
    <lineage>
        <taxon>Eukaryota</taxon>
        <taxon>Metazoa</taxon>
        <taxon>Ecdysozoa</taxon>
        <taxon>Arthropoda</taxon>
        <taxon>Hexapoda</taxon>
        <taxon>Insecta</taxon>
        <taxon>Pterygota</taxon>
        <taxon>Neoptera</taxon>
        <taxon>Endopterygota</taxon>
        <taxon>Lepidoptera</taxon>
        <taxon>Glossata</taxon>
        <taxon>Ditrysia</taxon>
        <taxon>Papilionoidea</taxon>
        <taxon>Papilionidae</taxon>
        <taxon>Papilioninae</taxon>
        <taxon>Iphiclides</taxon>
    </lineage>
</organism>
<evidence type="ECO:0000313" key="1">
    <source>
        <dbReference type="EMBL" id="CAH2079650.1"/>
    </source>
</evidence>
<protein>
    <submittedName>
        <fullName evidence="1">Uncharacterized protein</fullName>
    </submittedName>
</protein>
<keyword evidence="2" id="KW-1185">Reference proteome</keyword>
<comment type="caution">
    <text evidence="1">The sequence shown here is derived from an EMBL/GenBank/DDBJ whole genome shotgun (WGS) entry which is preliminary data.</text>
</comment>